<reference evidence="3 4" key="1">
    <citation type="submission" date="2015-01" db="EMBL/GenBank/DDBJ databases">
        <title>Erwinia tracheiphila.</title>
        <authorList>
            <person name="Shapiro L.R."/>
        </authorList>
    </citation>
    <scope>NUCLEOTIDE SEQUENCE [LARGE SCALE GENOMIC DNA]</scope>
    <source>
        <strain evidence="3 4">BuffGH</strain>
    </source>
</reference>
<feature type="transmembrane region" description="Helical" evidence="1">
    <location>
        <begin position="24"/>
        <end position="49"/>
    </location>
</feature>
<dbReference type="AlphaFoldDB" id="A0A0M2KFN2"/>
<dbReference type="EMBL" id="CP013970">
    <property type="protein sequence ID" value="AXF77280.1"/>
    <property type="molecule type" value="Genomic_DNA"/>
</dbReference>
<dbReference type="Proteomes" id="UP000264980">
    <property type="component" value="Chromosome"/>
</dbReference>
<keyword evidence="4" id="KW-1185">Reference proteome</keyword>
<evidence type="ECO:0000256" key="1">
    <source>
        <dbReference type="SAM" id="Phobius"/>
    </source>
</evidence>
<evidence type="ECO:0000313" key="5">
    <source>
        <dbReference type="Proteomes" id="UP000264980"/>
    </source>
</evidence>
<evidence type="ECO:0000313" key="2">
    <source>
        <dbReference type="EMBL" id="AXF77280.1"/>
    </source>
</evidence>
<reference evidence="2 5" key="2">
    <citation type="submission" date="2016-01" db="EMBL/GenBank/DDBJ databases">
        <authorList>
            <person name="Oliw E.H."/>
        </authorList>
    </citation>
    <scope>NUCLEOTIDE SEQUENCE [LARGE SCALE GENOMIC DNA]</scope>
    <source>
        <strain evidence="2 5">MDcuke</strain>
    </source>
</reference>
<dbReference type="RefSeq" id="WP_016190928.1">
    <property type="nucleotide sequence ID" value="NZ_CP013970.1"/>
</dbReference>
<evidence type="ECO:0000313" key="3">
    <source>
        <dbReference type="EMBL" id="KKF36152.1"/>
    </source>
</evidence>
<dbReference type="STRING" id="65700.SY86_13085"/>
<gene>
    <name evidence="2" type="ORF">AV903_16560</name>
    <name evidence="3" type="ORF">SY86_13085</name>
</gene>
<sequence length="99" mass="12009">MCTLIQTEAVNQCKNRLTARFWQIVRILMIALVLVQSEPVFFLVVLASWQKNRMIYAKRNNYLYHSGRKMNYLIEVNDYRRQKVDQMVKKVIKEKEKKR</sequence>
<proteinExistence type="predicted"/>
<dbReference type="PATRIC" id="fig|65700.7.peg.3290"/>
<dbReference type="Proteomes" id="UP000033924">
    <property type="component" value="Unassembled WGS sequence"/>
</dbReference>
<evidence type="ECO:0000313" key="4">
    <source>
        <dbReference type="Proteomes" id="UP000033924"/>
    </source>
</evidence>
<protein>
    <submittedName>
        <fullName evidence="3">Uncharacterized protein</fullName>
    </submittedName>
</protein>
<keyword evidence="1" id="KW-0812">Transmembrane</keyword>
<keyword evidence="1" id="KW-0472">Membrane</keyword>
<accession>A0A0M2KFN2</accession>
<keyword evidence="1" id="KW-1133">Transmembrane helix</keyword>
<dbReference type="EMBL" id="JXNU01000003">
    <property type="protein sequence ID" value="KKF36152.1"/>
    <property type="molecule type" value="Genomic_DNA"/>
</dbReference>
<name>A0A0M2KFN2_9GAMM</name>
<organism evidence="3 4">
    <name type="scientific">Erwinia tracheiphila</name>
    <dbReference type="NCBI Taxonomy" id="65700"/>
    <lineage>
        <taxon>Bacteria</taxon>
        <taxon>Pseudomonadati</taxon>
        <taxon>Pseudomonadota</taxon>
        <taxon>Gammaproteobacteria</taxon>
        <taxon>Enterobacterales</taxon>
        <taxon>Erwiniaceae</taxon>
        <taxon>Erwinia</taxon>
    </lineage>
</organism>